<dbReference type="AlphaFoldDB" id="A0A179T326"/>
<dbReference type="Proteomes" id="UP000078534">
    <property type="component" value="Unassembled WGS sequence"/>
</dbReference>
<gene>
    <name evidence="1" type="ORF">A6K24_17255</name>
</gene>
<dbReference type="EMBL" id="LWSG01000005">
    <property type="protein sequence ID" value="OAS88124.1"/>
    <property type="molecule type" value="Genomic_DNA"/>
</dbReference>
<dbReference type="OrthoDB" id="2846451at2"/>
<dbReference type="RefSeq" id="WP_066328631.1">
    <property type="nucleotide sequence ID" value="NZ_LWSG01000005.1"/>
</dbReference>
<evidence type="ECO:0000313" key="2">
    <source>
        <dbReference type="Proteomes" id="UP000078534"/>
    </source>
</evidence>
<accession>A0A179T326</accession>
<protein>
    <submittedName>
        <fullName evidence="1">Uncharacterized protein</fullName>
    </submittedName>
</protein>
<sequence length="165" mass="20337">MEPIFDSPRDVFFEYADQLPFFDNLYAAQTHYYQQRKEQLLLLVEICREVNLSLDYSPKSLIYLEELYFHFFQKNRFYDFQISIEEFEQLTSVYLCEIVIQKNSDKAEWFVEEYSHVDHKYTMGIRYGRYHLHFQNLFPHHYLSNKDASGQTFYKRFLRMNKHCK</sequence>
<organism evidence="1 2">
    <name type="scientific">Metabacillus litoralis</name>
    <dbReference type="NCBI Taxonomy" id="152268"/>
    <lineage>
        <taxon>Bacteria</taxon>
        <taxon>Bacillati</taxon>
        <taxon>Bacillota</taxon>
        <taxon>Bacilli</taxon>
        <taxon>Bacillales</taxon>
        <taxon>Bacillaceae</taxon>
        <taxon>Metabacillus</taxon>
    </lineage>
</organism>
<proteinExistence type="predicted"/>
<name>A0A179T326_9BACI</name>
<keyword evidence="2" id="KW-1185">Reference proteome</keyword>
<comment type="caution">
    <text evidence="1">The sequence shown here is derived from an EMBL/GenBank/DDBJ whole genome shotgun (WGS) entry which is preliminary data.</text>
</comment>
<evidence type="ECO:0000313" key="1">
    <source>
        <dbReference type="EMBL" id="OAS88124.1"/>
    </source>
</evidence>
<reference evidence="2" key="1">
    <citation type="submission" date="2016-04" db="EMBL/GenBank/DDBJ databases">
        <authorList>
            <person name="Lyu Z."/>
            <person name="Lyu W."/>
        </authorList>
    </citation>
    <scope>NUCLEOTIDE SEQUENCE [LARGE SCALE GENOMIC DNA]</scope>
    <source>
        <strain evidence="2">C44</strain>
    </source>
</reference>